<dbReference type="InterPro" id="IPR020022">
    <property type="entry name" value="N-acetyl_sugar_amidoTrfase"/>
</dbReference>
<protein>
    <submittedName>
        <fullName evidence="1">N-acetyl sugar amidotransferase</fullName>
    </submittedName>
</protein>
<dbReference type="RefSeq" id="WP_268613952.1">
    <property type="nucleotide sequence ID" value="NZ_JAMDMX010000012.1"/>
</dbReference>
<comment type="caution">
    <text evidence="1">The sequence shown here is derived from an EMBL/GenBank/DDBJ whole genome shotgun (WGS) entry which is preliminary data.</text>
</comment>
<gene>
    <name evidence="1" type="ORF">M5X19_05480</name>
</gene>
<accession>A0ABT4G858</accession>
<reference evidence="1 2" key="1">
    <citation type="submission" date="2022-05" db="EMBL/GenBank/DDBJ databases">
        <title>Genome Sequencing of Bee-Associated Microbes.</title>
        <authorList>
            <person name="Dunlap C."/>
        </authorList>
    </citation>
    <scope>NUCLEOTIDE SEQUENCE [LARGE SCALE GENOMIC DNA]</scope>
    <source>
        <strain evidence="1 2">NRRL B-14421</strain>
    </source>
</reference>
<evidence type="ECO:0000313" key="2">
    <source>
        <dbReference type="Proteomes" id="UP001527099"/>
    </source>
</evidence>
<name>A0ABT4G858_9BACL</name>
<keyword evidence="2" id="KW-1185">Reference proteome</keyword>
<organism evidence="1 2">
    <name type="scientific">Paenibacillus alginolyticus</name>
    <dbReference type="NCBI Taxonomy" id="59839"/>
    <lineage>
        <taxon>Bacteria</taxon>
        <taxon>Bacillati</taxon>
        <taxon>Bacillota</taxon>
        <taxon>Bacilli</taxon>
        <taxon>Bacillales</taxon>
        <taxon>Paenibacillaceae</taxon>
        <taxon>Paenibacillus</taxon>
    </lineage>
</organism>
<sequence>MRYCTKCVYPAIAATPLTFDENGVCSGCRVADQRMKINWEERGEYLRELFDEYRSTGSNYDCLIPVSGGKDSYFQAHIVTKVYGLKPLLVTYYHDNFIPAAERNLFKMREVFDCDHIIFRPSKRVLSAMNRATFKMMGDMNWHYHTGIFTYPVQIAAQHKIPLIVWGEHGFMDLGGMYSYKDFIEMTAKFRLEHAQRGYDWHHMLGKEGLTEKDLLWAKYPTDEELEDVGIRGIYLSNYVNWEANNHTKLVIEKYGWETSDVVFERTYRNFSNLDDIYENGIKDYLKYVKFGYGRATDHACKDIRAGVMTRDEGIEMVRKYDHVKSSDLYKWLDYVGMTEEEFDQIADTFRDGRVWNKDENNNWYKQNIWDAN</sequence>
<dbReference type="SUPFAM" id="SSF52402">
    <property type="entry name" value="Adenine nucleotide alpha hydrolases-like"/>
    <property type="match status" value="1"/>
</dbReference>
<dbReference type="Proteomes" id="UP001527099">
    <property type="component" value="Unassembled WGS sequence"/>
</dbReference>
<evidence type="ECO:0000313" key="1">
    <source>
        <dbReference type="EMBL" id="MCY9692362.1"/>
    </source>
</evidence>
<dbReference type="NCBIfam" id="TIGR03573">
    <property type="entry name" value="WbuX"/>
    <property type="match status" value="1"/>
</dbReference>
<proteinExistence type="predicted"/>
<dbReference type="EMBL" id="JAMDMX010000012">
    <property type="protein sequence ID" value="MCY9692362.1"/>
    <property type="molecule type" value="Genomic_DNA"/>
</dbReference>